<dbReference type="AlphaFoldDB" id="A0A101KXV3"/>
<dbReference type="Pfam" id="PF06635">
    <property type="entry name" value="T3SS_SCTL"/>
    <property type="match status" value="1"/>
</dbReference>
<gene>
    <name evidence="7" type="ORF">AU467_01490</name>
</gene>
<keyword evidence="4" id="KW-0653">Protein transport</keyword>
<dbReference type="PANTHER" id="PTHR34982:SF4">
    <property type="entry name" value="TYPE 3 SECRETION SYSTEM STATOR PROTEIN"/>
    <property type="match status" value="1"/>
</dbReference>
<keyword evidence="3" id="KW-0963">Cytoplasm</keyword>
<sequence length="206" mass="22166">MVEPDNAINAVPRRPRARILRADEARAWLDGYAFLDEARRDAQQMREAARRAYAAEYAQGYEDGKVQGDADAARLVSETTIKVDRYLAGLDAEVTGLALDVVRRMLGEFDVSMLVAKAAGQAIAEIRRAKYLKVRVHPASVGRVRDELRAVLRESDPGMTVEIDGDDTLAADACILSTDVAVIDASIGAQLDAIADALVSKAGGPA</sequence>
<evidence type="ECO:0000256" key="5">
    <source>
        <dbReference type="ARBA" id="ARBA00024335"/>
    </source>
</evidence>
<dbReference type="OrthoDB" id="6859370at2"/>
<evidence type="ECO:0000256" key="3">
    <source>
        <dbReference type="ARBA" id="ARBA00022490"/>
    </source>
</evidence>
<accession>A0A101KXV3</accession>
<dbReference type="InterPro" id="IPR010586">
    <property type="entry name" value="T3SS_stator_protein"/>
</dbReference>
<evidence type="ECO:0000256" key="1">
    <source>
        <dbReference type="ARBA" id="ARBA00004496"/>
    </source>
</evidence>
<protein>
    <recommendedName>
        <fullName evidence="6">Type 3 secretion system stator protein</fullName>
    </recommendedName>
</protein>
<evidence type="ECO:0000313" key="7">
    <source>
        <dbReference type="EMBL" id="KUM28950.1"/>
    </source>
</evidence>
<keyword evidence="2" id="KW-0813">Transport</keyword>
<comment type="similarity">
    <text evidence="5">Belongs to the SctL stator family.</text>
</comment>
<evidence type="ECO:0000256" key="2">
    <source>
        <dbReference type="ARBA" id="ARBA00022448"/>
    </source>
</evidence>
<dbReference type="NCBIfam" id="TIGR02499">
    <property type="entry name" value="HrpE_YscL_not"/>
    <property type="match status" value="1"/>
</dbReference>
<name>A0A101KXV3_RHILI</name>
<organism evidence="7 8">
    <name type="scientific">Rhizobium loti</name>
    <name type="common">Mesorhizobium loti</name>
    <dbReference type="NCBI Taxonomy" id="381"/>
    <lineage>
        <taxon>Bacteria</taxon>
        <taxon>Pseudomonadati</taxon>
        <taxon>Pseudomonadota</taxon>
        <taxon>Alphaproteobacteria</taxon>
        <taxon>Hyphomicrobiales</taxon>
        <taxon>Phyllobacteriaceae</taxon>
        <taxon>Mesorhizobium</taxon>
    </lineage>
</organism>
<proteinExistence type="inferred from homology"/>
<dbReference type="Proteomes" id="UP000053176">
    <property type="component" value="Unassembled WGS sequence"/>
</dbReference>
<reference evidence="7 8" key="1">
    <citation type="submission" date="2015-12" db="EMBL/GenBank/DDBJ databases">
        <title>Draft genome sequence of Mesorhizobium sp. UFLA 01-765, a multitolerant efficient symbiont and plant-growth promoting strain isolated from Zn-mining soil using Leucaena leucocephala as a trap plant.</title>
        <authorList>
            <person name="Rangel W.M."/>
            <person name="Thijs S."/>
            <person name="Longatti S.M."/>
            <person name="Moreira F.M."/>
            <person name="Weyens N."/>
            <person name="Vangronsveld J."/>
            <person name="Van Hamme J.D."/>
            <person name="Bottos E.M."/>
            <person name="Rineau F."/>
        </authorList>
    </citation>
    <scope>NUCLEOTIDE SEQUENCE [LARGE SCALE GENOMIC DNA]</scope>
    <source>
        <strain evidence="7 8">UFLA 01-765</strain>
    </source>
</reference>
<comment type="caution">
    <text evidence="7">The sequence shown here is derived from an EMBL/GenBank/DDBJ whole genome shotgun (WGS) entry which is preliminary data.</text>
</comment>
<evidence type="ECO:0000256" key="6">
    <source>
        <dbReference type="ARBA" id="ARBA00040494"/>
    </source>
</evidence>
<evidence type="ECO:0000313" key="8">
    <source>
        <dbReference type="Proteomes" id="UP000053176"/>
    </source>
</evidence>
<evidence type="ECO:0000256" key="4">
    <source>
        <dbReference type="ARBA" id="ARBA00022927"/>
    </source>
</evidence>
<dbReference type="GO" id="GO:0005829">
    <property type="term" value="C:cytosol"/>
    <property type="evidence" value="ECO:0007669"/>
    <property type="project" value="TreeGrafter"/>
</dbReference>
<dbReference type="EMBL" id="LPWA01000001">
    <property type="protein sequence ID" value="KUM28950.1"/>
    <property type="molecule type" value="Genomic_DNA"/>
</dbReference>
<comment type="subcellular location">
    <subcellularLocation>
        <location evidence="1">Cytoplasm</location>
    </subcellularLocation>
</comment>
<dbReference type="InterPro" id="IPR051472">
    <property type="entry name" value="T3SS_Stator/FliH"/>
</dbReference>
<dbReference type="InterPro" id="IPR012842">
    <property type="entry name" value="T3SS_SctL/SctL2"/>
</dbReference>
<dbReference type="GO" id="GO:0030254">
    <property type="term" value="P:protein secretion by the type III secretion system"/>
    <property type="evidence" value="ECO:0007669"/>
    <property type="project" value="InterPro"/>
</dbReference>
<dbReference type="PANTHER" id="PTHR34982">
    <property type="entry name" value="YOP PROTEINS TRANSLOCATION PROTEIN L"/>
    <property type="match status" value="1"/>
</dbReference>